<dbReference type="AlphaFoldDB" id="X0UWZ9"/>
<protein>
    <recommendedName>
        <fullName evidence="2">DUF3277 family protein</fullName>
    </recommendedName>
</protein>
<evidence type="ECO:0000313" key="1">
    <source>
        <dbReference type="EMBL" id="GAG10379.1"/>
    </source>
</evidence>
<dbReference type="Pfam" id="PF11681">
    <property type="entry name" value="Phage_Tube_PhiTE"/>
    <property type="match status" value="1"/>
</dbReference>
<gene>
    <name evidence="1" type="ORF">S01H1_42894</name>
</gene>
<sequence length="142" mass="15089">MLGTYDPKTVNAVFAGVPILGYADGTFLSAEQNNESFSLTVGAMGDGCRAKSNDKSARFTFTLLQSSITNDLLSAKHNADVLDPLGVVAVGPFMVKDNSGRTVISAAQAWIVKQPAATFGKEVETREWIIETDNAEIFVGGN</sequence>
<dbReference type="InterPro" id="IPR021695">
    <property type="entry name" value="Phage_KPP10_Orf10"/>
</dbReference>
<comment type="caution">
    <text evidence="1">The sequence shown here is derived from an EMBL/GenBank/DDBJ whole genome shotgun (WGS) entry which is preliminary data.</text>
</comment>
<accession>X0UWZ9</accession>
<dbReference type="EMBL" id="BARS01027299">
    <property type="protein sequence ID" value="GAG10379.1"/>
    <property type="molecule type" value="Genomic_DNA"/>
</dbReference>
<name>X0UWZ9_9ZZZZ</name>
<evidence type="ECO:0008006" key="2">
    <source>
        <dbReference type="Google" id="ProtNLM"/>
    </source>
</evidence>
<dbReference type="NCBIfam" id="NF047581">
    <property type="entry name" value="gp105_phage_fam"/>
    <property type="match status" value="1"/>
</dbReference>
<organism evidence="1">
    <name type="scientific">marine sediment metagenome</name>
    <dbReference type="NCBI Taxonomy" id="412755"/>
    <lineage>
        <taxon>unclassified sequences</taxon>
        <taxon>metagenomes</taxon>
        <taxon>ecological metagenomes</taxon>
    </lineage>
</organism>
<reference evidence="1" key="1">
    <citation type="journal article" date="2014" name="Front. Microbiol.">
        <title>High frequency of phylogenetically diverse reductive dehalogenase-homologous genes in deep subseafloor sedimentary metagenomes.</title>
        <authorList>
            <person name="Kawai M."/>
            <person name="Futagami T."/>
            <person name="Toyoda A."/>
            <person name="Takaki Y."/>
            <person name="Nishi S."/>
            <person name="Hori S."/>
            <person name="Arai W."/>
            <person name="Tsubouchi T."/>
            <person name="Morono Y."/>
            <person name="Uchiyama I."/>
            <person name="Ito T."/>
            <person name="Fujiyama A."/>
            <person name="Inagaki F."/>
            <person name="Takami H."/>
        </authorList>
    </citation>
    <scope>NUCLEOTIDE SEQUENCE</scope>
    <source>
        <strain evidence="1">Expedition CK06-06</strain>
    </source>
</reference>
<proteinExistence type="predicted"/>